<dbReference type="InterPro" id="IPR000555">
    <property type="entry name" value="JAMM/MPN+_dom"/>
</dbReference>
<accession>G0U1E4</accession>
<feature type="compositionally biased region" description="Polar residues" evidence="1">
    <location>
        <begin position="73"/>
        <end position="90"/>
    </location>
</feature>
<dbReference type="VEuPathDB" id="TriTrypDB:TvY486_0805060"/>
<protein>
    <submittedName>
        <fullName evidence="3">Putative metallopeptidase</fullName>
    </submittedName>
</protein>
<feature type="region of interest" description="Disordered" evidence="1">
    <location>
        <begin position="370"/>
        <end position="392"/>
    </location>
</feature>
<dbReference type="SMART" id="SM00232">
    <property type="entry name" value="JAB_MPN"/>
    <property type="match status" value="1"/>
</dbReference>
<evidence type="ECO:0000256" key="1">
    <source>
        <dbReference type="SAM" id="MobiDB-lite"/>
    </source>
</evidence>
<dbReference type="Pfam" id="PF01398">
    <property type="entry name" value="JAB"/>
    <property type="match status" value="1"/>
</dbReference>
<dbReference type="PANTHER" id="PTHR10410">
    <property type="entry name" value="EUKARYOTIC TRANSLATION INITIATION FACTOR 3 -RELATED"/>
    <property type="match status" value="1"/>
</dbReference>
<dbReference type="InterPro" id="IPR050242">
    <property type="entry name" value="JAMM_MPN+_peptidase_M67A"/>
</dbReference>
<proteinExistence type="predicted"/>
<dbReference type="AlphaFoldDB" id="G0U1E4"/>
<organism evidence="3">
    <name type="scientific">Trypanosoma vivax (strain Y486)</name>
    <dbReference type="NCBI Taxonomy" id="1055687"/>
    <lineage>
        <taxon>Eukaryota</taxon>
        <taxon>Discoba</taxon>
        <taxon>Euglenozoa</taxon>
        <taxon>Kinetoplastea</taxon>
        <taxon>Metakinetoplastina</taxon>
        <taxon>Trypanosomatida</taxon>
        <taxon>Trypanosomatidae</taxon>
        <taxon>Trypanosoma</taxon>
        <taxon>Duttonella</taxon>
    </lineage>
</organism>
<dbReference type="InterPro" id="IPR037518">
    <property type="entry name" value="MPN"/>
</dbReference>
<feature type="domain" description="MPN" evidence="2">
    <location>
        <begin position="85"/>
        <end position="259"/>
    </location>
</feature>
<sequence length="425" mass="47363">MQVSGAECSSARSQWELCNSVTTDHSFSFPNAHNMAELHRTQPWKVSPRYFRRVKVSVLAAMQMMLHAKRGSPNVSDTGSQSIPTTTSPPLVTKLSEQRRENWFEVMGLLLGHFNAHELTVTSTFALPVDASEVECSMNDASQLYMLDFLQYYQRSGTFCYPKHAGHHGSDACGNASASCSDDEGSNNSPCGGRHGEECCIGWYHSHPGYGCFLSRTDVDTQRLSQAAQDPWLAIVIDPVRTMASGRIDIRAFRTLPEATEEQQKQSCGNSRTRGNSAQLPIDVARENIRMQDNTASASVVKEYGAHACQYYELPVTLVRSKNDEIQLDCLWSRYWIQCLSTNPLSANRHVTAQEVHHITNALKEYVTQRSTRLPANRTDGGSKDNREEALHPSIKQVNRLASLLELESMVGGTLLMVKKAIFKT</sequence>
<evidence type="ECO:0000313" key="3">
    <source>
        <dbReference type="EMBL" id="CCC49899.1"/>
    </source>
</evidence>
<dbReference type="GO" id="GO:0008237">
    <property type="term" value="F:metallopeptidase activity"/>
    <property type="evidence" value="ECO:0007669"/>
    <property type="project" value="InterPro"/>
</dbReference>
<gene>
    <name evidence="3" type="ORF">TVY486_0805060</name>
</gene>
<dbReference type="EMBL" id="HE573024">
    <property type="protein sequence ID" value="CCC49899.1"/>
    <property type="molecule type" value="Genomic_DNA"/>
</dbReference>
<dbReference type="Gene3D" id="3.40.140.10">
    <property type="entry name" value="Cytidine Deaminase, domain 2"/>
    <property type="match status" value="1"/>
</dbReference>
<name>G0U1E4_TRYVY</name>
<reference evidence="3" key="1">
    <citation type="journal article" date="2012" name="Proc. Natl. Acad. Sci. U.S.A.">
        <title>Antigenic diversity is generated by distinct evolutionary mechanisms in African trypanosome species.</title>
        <authorList>
            <person name="Jackson A.P."/>
            <person name="Berry A."/>
            <person name="Aslett M."/>
            <person name="Allison H.C."/>
            <person name="Burton P."/>
            <person name="Vavrova-Anderson J."/>
            <person name="Brown R."/>
            <person name="Browne H."/>
            <person name="Corton N."/>
            <person name="Hauser H."/>
            <person name="Gamble J."/>
            <person name="Gilderthorp R."/>
            <person name="Marcello L."/>
            <person name="McQuillan J."/>
            <person name="Otto T.D."/>
            <person name="Quail M.A."/>
            <person name="Sanders M.J."/>
            <person name="van Tonder A."/>
            <person name="Ginger M.L."/>
            <person name="Field M.C."/>
            <person name="Barry J.D."/>
            <person name="Hertz-Fowler C."/>
            <person name="Berriman M."/>
        </authorList>
    </citation>
    <scope>NUCLEOTIDE SEQUENCE</scope>
    <source>
        <strain evidence="3">Y486</strain>
    </source>
</reference>
<dbReference type="PROSITE" id="PS50249">
    <property type="entry name" value="MPN"/>
    <property type="match status" value="1"/>
</dbReference>
<feature type="region of interest" description="Disordered" evidence="1">
    <location>
        <begin position="70"/>
        <end position="90"/>
    </location>
</feature>
<evidence type="ECO:0000259" key="2">
    <source>
        <dbReference type="PROSITE" id="PS50249"/>
    </source>
</evidence>
<dbReference type="SUPFAM" id="SSF102712">
    <property type="entry name" value="JAB1/MPN domain"/>
    <property type="match status" value="1"/>
</dbReference>
<feature type="compositionally biased region" description="Basic and acidic residues" evidence="1">
    <location>
        <begin position="381"/>
        <end position="391"/>
    </location>
</feature>